<dbReference type="PROSITE" id="PS50922">
    <property type="entry name" value="TLC"/>
    <property type="match status" value="1"/>
</dbReference>
<evidence type="ECO:0000256" key="2">
    <source>
        <dbReference type="ARBA" id="ARBA00004760"/>
    </source>
</evidence>
<dbReference type="Pfam" id="PF00046">
    <property type="entry name" value="Homeodomain"/>
    <property type="match status" value="1"/>
</dbReference>
<evidence type="ECO:0000256" key="8">
    <source>
        <dbReference type="ARBA" id="ARBA00022989"/>
    </source>
</evidence>
<keyword evidence="12 14" id="KW-0371">Homeobox</keyword>
<keyword evidence="12 14" id="KW-0238">DNA-binding</keyword>
<keyword evidence="9" id="KW-0443">Lipid metabolism</keyword>
<evidence type="ECO:0000256" key="7">
    <source>
        <dbReference type="ARBA" id="ARBA00022824"/>
    </source>
</evidence>
<dbReference type="InterPro" id="IPR001356">
    <property type="entry name" value="HD"/>
</dbReference>
<evidence type="ECO:0000256" key="11">
    <source>
        <dbReference type="ARBA" id="ARBA00049036"/>
    </source>
</evidence>
<dbReference type="SMART" id="SM00389">
    <property type="entry name" value="HOX"/>
    <property type="match status" value="1"/>
</dbReference>
<protein>
    <submittedName>
        <fullName evidence="20">Ceramide synthase 3</fullName>
    </submittedName>
</protein>
<evidence type="ECO:0000313" key="20">
    <source>
        <dbReference type="RefSeq" id="XP_057398653.1"/>
    </source>
</evidence>
<dbReference type="SMART" id="SM00724">
    <property type="entry name" value="TLC"/>
    <property type="match status" value="1"/>
</dbReference>
<gene>
    <name evidence="20" type="primary">CERS3</name>
</gene>
<keyword evidence="6 13" id="KW-0812">Transmembrane</keyword>
<comment type="catalytic activity">
    <reaction evidence="11">
        <text>sphinganine + octadecanoyl-CoA = N-(octadecanoyl)-sphinganine + CoA + H(+)</text>
        <dbReference type="Rhea" id="RHEA:36547"/>
        <dbReference type="ChEBI" id="CHEBI:15378"/>
        <dbReference type="ChEBI" id="CHEBI:57287"/>
        <dbReference type="ChEBI" id="CHEBI:57394"/>
        <dbReference type="ChEBI" id="CHEBI:57817"/>
        <dbReference type="ChEBI" id="CHEBI:67033"/>
    </reaction>
    <physiologicalReaction direction="left-to-right" evidence="11">
        <dbReference type="Rhea" id="RHEA:36548"/>
    </physiologicalReaction>
</comment>
<feature type="domain" description="TLC" evidence="18">
    <location>
        <begin position="85"/>
        <end position="304"/>
    </location>
</feature>
<proteinExistence type="predicted"/>
<feature type="domain" description="Homeobox" evidence="17">
    <location>
        <begin position="84"/>
        <end position="128"/>
    </location>
</feature>
<dbReference type="Gene3D" id="1.10.10.60">
    <property type="entry name" value="Homeodomain-like"/>
    <property type="match status" value="1"/>
</dbReference>
<feature type="compositionally biased region" description="Basic and acidic residues" evidence="15">
    <location>
        <begin position="333"/>
        <end position="342"/>
    </location>
</feature>
<feature type="transmembrane region" description="Helical" evidence="16">
    <location>
        <begin position="270"/>
        <end position="291"/>
    </location>
</feature>
<dbReference type="InterPro" id="IPR016439">
    <property type="entry name" value="Lag1/Lac1-like"/>
</dbReference>
<evidence type="ECO:0000256" key="16">
    <source>
        <dbReference type="SAM" id="Phobius"/>
    </source>
</evidence>
<comment type="pathway">
    <text evidence="3">Sphingolipid metabolism.</text>
</comment>
<feature type="DNA-binding region" description="Homeobox" evidence="12">
    <location>
        <begin position="86"/>
        <end position="129"/>
    </location>
</feature>
<evidence type="ECO:0000256" key="10">
    <source>
        <dbReference type="ARBA" id="ARBA00023136"/>
    </source>
</evidence>
<evidence type="ECO:0000256" key="3">
    <source>
        <dbReference type="ARBA" id="ARBA00004991"/>
    </source>
</evidence>
<keyword evidence="8 16" id="KW-1133">Transmembrane helix</keyword>
<feature type="transmembrane region" description="Helical" evidence="16">
    <location>
        <begin position="38"/>
        <end position="56"/>
    </location>
</feature>
<keyword evidence="7" id="KW-0256">Endoplasmic reticulum</keyword>
<evidence type="ECO:0000256" key="4">
    <source>
        <dbReference type="ARBA" id="ARBA00022516"/>
    </source>
</evidence>
<dbReference type="InterPro" id="IPR006634">
    <property type="entry name" value="TLC-dom"/>
</dbReference>
<dbReference type="Pfam" id="PF03798">
    <property type="entry name" value="TRAM_LAG1_CLN8"/>
    <property type="match status" value="1"/>
</dbReference>
<evidence type="ECO:0000256" key="12">
    <source>
        <dbReference type="PROSITE-ProRule" id="PRU00108"/>
    </source>
</evidence>
<comment type="subcellular location">
    <subcellularLocation>
        <location evidence="1">Endoplasmic reticulum membrane</location>
        <topology evidence="1">Multi-pass membrane protein</topology>
    </subcellularLocation>
    <subcellularLocation>
        <location evidence="12 14">Nucleus</location>
    </subcellularLocation>
</comment>
<evidence type="ECO:0000256" key="9">
    <source>
        <dbReference type="ARBA" id="ARBA00023098"/>
    </source>
</evidence>
<evidence type="ECO:0000256" key="14">
    <source>
        <dbReference type="RuleBase" id="RU000682"/>
    </source>
</evidence>
<feature type="compositionally biased region" description="Acidic residues" evidence="15">
    <location>
        <begin position="315"/>
        <end position="332"/>
    </location>
</feature>
<dbReference type="SUPFAM" id="SSF46689">
    <property type="entry name" value="Homeodomain-like"/>
    <property type="match status" value="1"/>
</dbReference>
<reference evidence="20" key="1">
    <citation type="submission" date="2025-08" db="UniProtKB">
        <authorList>
            <consortium name="RefSeq"/>
        </authorList>
    </citation>
    <scope>IDENTIFICATION</scope>
</reference>
<dbReference type="InterPro" id="IPR009057">
    <property type="entry name" value="Homeodomain-like_sf"/>
</dbReference>
<keyword evidence="4" id="KW-0444">Lipid biosynthesis</keyword>
<dbReference type="PROSITE" id="PS50071">
    <property type="entry name" value="HOMEOBOX_2"/>
    <property type="match status" value="1"/>
</dbReference>
<dbReference type="RefSeq" id="XP_057398653.1">
    <property type="nucleotide sequence ID" value="XM_057542670.1"/>
</dbReference>
<feature type="transmembrane region" description="Helical" evidence="16">
    <location>
        <begin position="236"/>
        <end position="258"/>
    </location>
</feature>
<keyword evidence="12 14" id="KW-0539">Nucleus</keyword>
<dbReference type="PIRSF" id="PIRSF005225">
    <property type="entry name" value="LAG1_LAC1"/>
    <property type="match status" value="1"/>
</dbReference>
<evidence type="ECO:0000256" key="6">
    <source>
        <dbReference type="ARBA" id="ARBA00022692"/>
    </source>
</evidence>
<dbReference type="CDD" id="cd00086">
    <property type="entry name" value="homeodomain"/>
    <property type="match status" value="1"/>
</dbReference>
<keyword evidence="10 13" id="KW-0472">Membrane</keyword>
<accession>A0ABM3T972</accession>
<sequence length="361" mass="43094">MFQMFKDWFWLERFWLPPTIKWSDLEDHDGLVFVKPSHLYMTIPYAFGLIIIRHFFEKFIASPLAKTIGIKEEIRKKITPNTVLENFFKHSTRKPSQTDIYGLAKKCNLTERQVERWFRSRRNQDRPCRMKKFQEACSEYSCFPQPLLPSQYWYYILEMSFYWSLLFSLGSDIKRKDFLAHVIHHLAAVSLMSFSWCANYIRSGTLVMILHDVADIWLESAKMFSYAGWKQTCNTLFFIFSIIFFISRLIIFPFWILYCTLILPLQYLEPFFSCIFLNLQLMVLQVLNLYWGYFILKMLKRCIFTKNIQDVRSDDEDEYEEEEVEEEEEEKEEATKGKETDGLKNGLGANRHLIPNGQHGC</sequence>
<evidence type="ECO:0000259" key="18">
    <source>
        <dbReference type="PROSITE" id="PS50922"/>
    </source>
</evidence>
<evidence type="ECO:0000256" key="13">
    <source>
        <dbReference type="PROSITE-ProRule" id="PRU00205"/>
    </source>
</evidence>
<dbReference type="PANTHER" id="PTHR12560:SF18">
    <property type="entry name" value="CERAMIDE SYNTHASE 3"/>
    <property type="match status" value="1"/>
</dbReference>
<keyword evidence="19" id="KW-1185">Reference proteome</keyword>
<comment type="pathway">
    <text evidence="2">Lipid metabolism; sphingolipid metabolism.</text>
</comment>
<dbReference type="Proteomes" id="UP001652580">
    <property type="component" value="Chromosome 3"/>
</dbReference>
<dbReference type="GeneID" id="103016103"/>
<evidence type="ECO:0000256" key="1">
    <source>
        <dbReference type="ARBA" id="ARBA00004477"/>
    </source>
</evidence>
<feature type="region of interest" description="Disordered" evidence="15">
    <location>
        <begin position="315"/>
        <end position="361"/>
    </location>
</feature>
<evidence type="ECO:0000256" key="5">
    <source>
        <dbReference type="ARBA" id="ARBA00022679"/>
    </source>
</evidence>
<organism evidence="19 20">
    <name type="scientific">Balaenoptera acutorostrata</name>
    <name type="common">Common minke whale</name>
    <name type="synonym">Balaena rostrata</name>
    <dbReference type="NCBI Taxonomy" id="9767"/>
    <lineage>
        <taxon>Eukaryota</taxon>
        <taxon>Metazoa</taxon>
        <taxon>Chordata</taxon>
        <taxon>Craniata</taxon>
        <taxon>Vertebrata</taxon>
        <taxon>Euteleostomi</taxon>
        <taxon>Mammalia</taxon>
        <taxon>Eutheria</taxon>
        <taxon>Laurasiatheria</taxon>
        <taxon>Artiodactyla</taxon>
        <taxon>Whippomorpha</taxon>
        <taxon>Cetacea</taxon>
        <taxon>Mysticeti</taxon>
        <taxon>Balaenopteridae</taxon>
        <taxon>Balaenoptera</taxon>
    </lineage>
</organism>
<dbReference type="PANTHER" id="PTHR12560">
    <property type="entry name" value="LONGEVITY ASSURANCE FACTOR 1 LAG1"/>
    <property type="match status" value="1"/>
</dbReference>
<evidence type="ECO:0000313" key="19">
    <source>
        <dbReference type="Proteomes" id="UP001652580"/>
    </source>
</evidence>
<name>A0ABM3T972_BALAC</name>
<keyword evidence="5" id="KW-0808">Transferase</keyword>
<evidence type="ECO:0000256" key="15">
    <source>
        <dbReference type="SAM" id="MobiDB-lite"/>
    </source>
</evidence>
<evidence type="ECO:0000259" key="17">
    <source>
        <dbReference type="PROSITE" id="PS50071"/>
    </source>
</evidence>